<comment type="caution">
    <text evidence="11">The sequence shown here is derived from an EMBL/GenBank/DDBJ whole genome shotgun (WGS) entry which is preliminary data.</text>
</comment>
<evidence type="ECO:0000256" key="6">
    <source>
        <dbReference type="ARBA" id="ARBA00023136"/>
    </source>
</evidence>
<dbReference type="FunFam" id="1.20.1250.20:FF:000134">
    <property type="entry name" value="MFS sugar transporter protein"/>
    <property type="match status" value="1"/>
</dbReference>
<evidence type="ECO:0000256" key="7">
    <source>
        <dbReference type="RuleBase" id="RU003346"/>
    </source>
</evidence>
<feature type="transmembrane region" description="Helical" evidence="9">
    <location>
        <begin position="463"/>
        <end position="483"/>
    </location>
</feature>
<evidence type="ECO:0000256" key="4">
    <source>
        <dbReference type="ARBA" id="ARBA00022692"/>
    </source>
</evidence>
<feature type="transmembrane region" description="Helical" evidence="9">
    <location>
        <begin position="212"/>
        <end position="234"/>
    </location>
</feature>
<keyword evidence="5 9" id="KW-1133">Transmembrane helix</keyword>
<dbReference type="PROSITE" id="PS50850">
    <property type="entry name" value="MFS"/>
    <property type="match status" value="1"/>
</dbReference>
<dbReference type="Proteomes" id="UP001140513">
    <property type="component" value="Unassembled WGS sequence"/>
</dbReference>
<evidence type="ECO:0000256" key="9">
    <source>
        <dbReference type="SAM" id="Phobius"/>
    </source>
</evidence>
<evidence type="ECO:0000256" key="5">
    <source>
        <dbReference type="ARBA" id="ARBA00022989"/>
    </source>
</evidence>
<dbReference type="AlphaFoldDB" id="A0A9W8XGV2"/>
<comment type="similarity">
    <text evidence="2 7">Belongs to the major facilitator superfamily. Sugar transporter (TC 2.A.1.1) family.</text>
</comment>
<feature type="transmembrane region" description="Helical" evidence="9">
    <location>
        <begin position="182"/>
        <end position="200"/>
    </location>
</feature>
<dbReference type="InterPro" id="IPR003663">
    <property type="entry name" value="Sugar/inositol_transpt"/>
</dbReference>
<dbReference type="InterPro" id="IPR036259">
    <property type="entry name" value="MFS_trans_sf"/>
</dbReference>
<feature type="transmembrane region" description="Helical" evidence="9">
    <location>
        <begin position="369"/>
        <end position="391"/>
    </location>
</feature>
<keyword evidence="12" id="KW-1185">Reference proteome</keyword>
<organism evidence="11 12">
    <name type="scientific">Didymosphaeria variabile</name>
    <dbReference type="NCBI Taxonomy" id="1932322"/>
    <lineage>
        <taxon>Eukaryota</taxon>
        <taxon>Fungi</taxon>
        <taxon>Dikarya</taxon>
        <taxon>Ascomycota</taxon>
        <taxon>Pezizomycotina</taxon>
        <taxon>Dothideomycetes</taxon>
        <taxon>Pleosporomycetidae</taxon>
        <taxon>Pleosporales</taxon>
        <taxon>Massarineae</taxon>
        <taxon>Didymosphaeriaceae</taxon>
        <taxon>Didymosphaeria</taxon>
    </lineage>
</organism>
<feature type="transmembrane region" description="Helical" evidence="9">
    <location>
        <begin position="83"/>
        <end position="105"/>
    </location>
</feature>
<proteinExistence type="inferred from homology"/>
<accession>A0A9W8XGV2</accession>
<dbReference type="EMBL" id="JAPEUX010000006">
    <property type="protein sequence ID" value="KAJ4350148.1"/>
    <property type="molecule type" value="Genomic_DNA"/>
</dbReference>
<dbReference type="Pfam" id="PF00083">
    <property type="entry name" value="Sugar_tr"/>
    <property type="match status" value="1"/>
</dbReference>
<evidence type="ECO:0000313" key="11">
    <source>
        <dbReference type="EMBL" id="KAJ4350148.1"/>
    </source>
</evidence>
<dbReference type="InterPro" id="IPR020846">
    <property type="entry name" value="MFS_dom"/>
</dbReference>
<dbReference type="SUPFAM" id="SSF103473">
    <property type="entry name" value="MFS general substrate transporter"/>
    <property type="match status" value="1"/>
</dbReference>
<dbReference type="PROSITE" id="PS00217">
    <property type="entry name" value="SUGAR_TRANSPORT_2"/>
    <property type="match status" value="1"/>
</dbReference>
<dbReference type="GO" id="GO:0022857">
    <property type="term" value="F:transmembrane transporter activity"/>
    <property type="evidence" value="ECO:0007669"/>
    <property type="project" value="InterPro"/>
</dbReference>
<dbReference type="OrthoDB" id="6339427at2759"/>
<evidence type="ECO:0000259" key="10">
    <source>
        <dbReference type="PROSITE" id="PS50850"/>
    </source>
</evidence>
<feature type="transmembrane region" description="Helical" evidence="9">
    <location>
        <begin position="240"/>
        <end position="261"/>
    </location>
</feature>
<comment type="subcellular location">
    <subcellularLocation>
        <location evidence="1">Membrane</location>
        <topology evidence="1">Multi-pass membrane protein</topology>
    </subcellularLocation>
</comment>
<feature type="transmembrane region" description="Helical" evidence="9">
    <location>
        <begin position="430"/>
        <end position="451"/>
    </location>
</feature>
<evidence type="ECO:0000256" key="3">
    <source>
        <dbReference type="ARBA" id="ARBA00022448"/>
    </source>
</evidence>
<feature type="transmembrane region" description="Helical" evidence="9">
    <location>
        <begin position="153"/>
        <end position="176"/>
    </location>
</feature>
<evidence type="ECO:0000313" key="12">
    <source>
        <dbReference type="Proteomes" id="UP001140513"/>
    </source>
</evidence>
<sequence length="570" mass="63433">MDEKEVKAPALESTATTPRNLSKSEIEIAPKEGYEAPKAKAEQLENARGDESDNLIHDLERELEASGYKKGFLDMEFKNTKHFTWILVAFASMGGLLSGLDQSLISGANLTLPRDLDFSAQQNSMVNSGMPLGAVAGAFLISPCNEYFGRRWAIIISCILYTIGAALEAGAVSYGMMVAGRVILGAGVGLEGGTVPVYVAETVEARMRGNLVSLYQFMIALGEVLGYAVAAMFITVNGSWRYILGSSLIFSTIMGVGILFMPESPRFLMHKGKTLEAFKVWKRIRGIETREAREEFFIMKISTEEEEAEVNAGRTNKFPWMDFFTKPRARRAIIYANIMIFLGQFTGINAIMYYMSVLMSQVGFDTYDATYMSLVGGGSLLIGTIPAIFLMETCGRRFWAIAMLPGFFIGLVLVGISYQLNTLSAQLGVYLTGLILYELFFGSYAALTWVVPSEVYPTYLRSYGMTTSTGWLFLSSFIVTYNFTGMQNAMTKTGLSLGFYGGIAVVGWFYQIFFMPETKDKTLEEIDQLFQKPTRQLVRENAKSAMEVTNDLLHFRFHKVFIQNNRRGAE</sequence>
<dbReference type="GO" id="GO:0015798">
    <property type="term" value="P:myo-inositol transport"/>
    <property type="evidence" value="ECO:0007669"/>
    <property type="project" value="UniProtKB-ARBA"/>
</dbReference>
<evidence type="ECO:0000256" key="1">
    <source>
        <dbReference type="ARBA" id="ARBA00004141"/>
    </source>
</evidence>
<evidence type="ECO:0000256" key="8">
    <source>
        <dbReference type="SAM" id="MobiDB-lite"/>
    </source>
</evidence>
<dbReference type="InterPro" id="IPR005828">
    <property type="entry name" value="MFS_sugar_transport-like"/>
</dbReference>
<name>A0A9W8XGV2_9PLEO</name>
<dbReference type="RefSeq" id="XP_056069078.1">
    <property type="nucleotide sequence ID" value="XM_056217522.1"/>
</dbReference>
<dbReference type="InterPro" id="IPR005829">
    <property type="entry name" value="Sugar_transporter_CS"/>
</dbReference>
<feature type="domain" description="Major facilitator superfamily (MFS) profile" evidence="10">
    <location>
        <begin position="87"/>
        <end position="519"/>
    </location>
</feature>
<feature type="transmembrane region" description="Helical" evidence="9">
    <location>
        <begin position="333"/>
        <end position="357"/>
    </location>
</feature>
<dbReference type="NCBIfam" id="TIGR00879">
    <property type="entry name" value="SP"/>
    <property type="match status" value="1"/>
</dbReference>
<dbReference type="GO" id="GO:0015791">
    <property type="term" value="P:polyol transmembrane transport"/>
    <property type="evidence" value="ECO:0007669"/>
    <property type="project" value="UniProtKB-ARBA"/>
</dbReference>
<dbReference type="PANTHER" id="PTHR48020">
    <property type="entry name" value="PROTON MYO-INOSITOL COTRANSPORTER"/>
    <property type="match status" value="1"/>
</dbReference>
<feature type="compositionally biased region" description="Basic and acidic residues" evidence="8">
    <location>
        <begin position="22"/>
        <end position="53"/>
    </location>
</feature>
<dbReference type="GeneID" id="80912299"/>
<gene>
    <name evidence="11" type="primary">HXT4</name>
    <name evidence="11" type="ORF">N0V89_008769</name>
</gene>
<evidence type="ECO:0000256" key="2">
    <source>
        <dbReference type="ARBA" id="ARBA00010992"/>
    </source>
</evidence>
<reference evidence="11" key="1">
    <citation type="submission" date="2022-10" db="EMBL/GenBank/DDBJ databases">
        <title>Tapping the CABI collections for fungal endophytes: first genome assemblies for Collariella, Neodidymelliopsis, Ascochyta clinopodiicola, Didymella pomorum, Didymosphaeria variabile, Neocosmospora piperis and Neocucurbitaria cava.</title>
        <authorList>
            <person name="Hill R."/>
        </authorList>
    </citation>
    <scope>NUCLEOTIDE SEQUENCE</scope>
    <source>
        <strain evidence="11">IMI 356815</strain>
    </source>
</reference>
<feature type="region of interest" description="Disordered" evidence="8">
    <location>
        <begin position="1"/>
        <end position="53"/>
    </location>
</feature>
<dbReference type="InterPro" id="IPR050814">
    <property type="entry name" value="Myo-inositol_Transporter"/>
</dbReference>
<keyword evidence="6 9" id="KW-0472">Membrane</keyword>
<dbReference type="GO" id="GO:0016020">
    <property type="term" value="C:membrane"/>
    <property type="evidence" value="ECO:0007669"/>
    <property type="project" value="UniProtKB-SubCell"/>
</dbReference>
<feature type="transmembrane region" description="Helical" evidence="9">
    <location>
        <begin position="125"/>
        <end position="141"/>
    </location>
</feature>
<keyword evidence="3 7" id="KW-0813">Transport</keyword>
<dbReference type="PRINTS" id="PR00171">
    <property type="entry name" value="SUGRTRNSPORT"/>
</dbReference>
<keyword evidence="4 9" id="KW-0812">Transmembrane</keyword>
<feature type="transmembrane region" description="Helical" evidence="9">
    <location>
        <begin position="398"/>
        <end position="418"/>
    </location>
</feature>
<dbReference type="PANTHER" id="PTHR48020:SF9">
    <property type="entry name" value="MAJOR FACILITATOR SUPERFAMILY (MFS) PROFILE DOMAIN-CONTAINING PROTEIN"/>
    <property type="match status" value="1"/>
</dbReference>
<dbReference type="Gene3D" id="1.20.1250.20">
    <property type="entry name" value="MFS general substrate transporter like domains"/>
    <property type="match status" value="1"/>
</dbReference>
<feature type="transmembrane region" description="Helical" evidence="9">
    <location>
        <begin position="495"/>
        <end position="514"/>
    </location>
</feature>
<protein>
    <submittedName>
        <fullName evidence="11">Fructose symporter</fullName>
    </submittedName>
</protein>